<dbReference type="STRING" id="1343740.M271_44410"/>
<protein>
    <recommendedName>
        <fullName evidence="3">Flavin reductase like domain-containing protein</fullName>
    </recommendedName>
</protein>
<dbReference type="KEGG" id="src:M271_44410"/>
<dbReference type="GO" id="GO:0042602">
    <property type="term" value="F:riboflavin reductase (NADPH) activity"/>
    <property type="evidence" value="ECO:0007669"/>
    <property type="project" value="TreeGrafter"/>
</dbReference>
<dbReference type="Gene3D" id="2.30.110.10">
    <property type="entry name" value="Electron Transport, Fmn-binding Protein, Chain A"/>
    <property type="match status" value="1"/>
</dbReference>
<dbReference type="InterPro" id="IPR050268">
    <property type="entry name" value="NADH-dep_flavin_reductase"/>
</dbReference>
<gene>
    <name evidence="4" type="ORF">D3C57_150365</name>
</gene>
<accession>A0A0A0NWR7</accession>
<dbReference type="GO" id="GO:0010181">
    <property type="term" value="F:FMN binding"/>
    <property type="evidence" value="ECO:0007669"/>
    <property type="project" value="InterPro"/>
</dbReference>
<reference evidence="4 5" key="1">
    <citation type="journal article" date="2018" name="J. Biol. Chem.">
        <title>Discovery of the actinoplanic acid pathway in Streptomyces rapamycinicus reveals a genetically conserved synergism with rapamycin.</title>
        <authorList>
            <person name="Mrak P."/>
            <person name="Krastel P."/>
            <person name="Pivk Lukancic P."/>
            <person name="Tao J."/>
            <person name="Pistorius D."/>
            <person name="Moore C.M."/>
        </authorList>
    </citation>
    <scope>NUCLEOTIDE SEQUENCE [LARGE SCALE GENOMIC DNA]</scope>
    <source>
        <strain evidence="4 5">NRRL 5491</strain>
    </source>
</reference>
<evidence type="ECO:0000256" key="2">
    <source>
        <dbReference type="ARBA" id="ARBA00023002"/>
    </source>
</evidence>
<dbReference type="SMART" id="SM00903">
    <property type="entry name" value="Flavin_Reduct"/>
    <property type="match status" value="1"/>
</dbReference>
<dbReference type="eggNOG" id="COG1853">
    <property type="taxonomic scope" value="Bacteria"/>
</dbReference>
<dbReference type="SUPFAM" id="SSF50475">
    <property type="entry name" value="FMN-binding split barrel"/>
    <property type="match status" value="1"/>
</dbReference>
<dbReference type="AlphaFoldDB" id="A0A0A0NWR7"/>
<dbReference type="InterPro" id="IPR002563">
    <property type="entry name" value="Flavin_Rdtase-like_dom"/>
</dbReference>
<evidence type="ECO:0000313" key="4">
    <source>
        <dbReference type="EMBL" id="RLV72918.1"/>
    </source>
</evidence>
<dbReference type="PANTHER" id="PTHR30466:SF11">
    <property type="entry name" value="FLAVIN-DEPENDENT MONOOXYGENASE, REDUCTASE SUBUNIT HSAB"/>
    <property type="match status" value="1"/>
</dbReference>
<evidence type="ECO:0000259" key="3">
    <source>
        <dbReference type="SMART" id="SM00903"/>
    </source>
</evidence>
<proteinExistence type="inferred from homology"/>
<dbReference type="HOGENOM" id="CLU_059021_1_0_11"/>
<feature type="domain" description="Flavin reductase like" evidence="3">
    <location>
        <begin position="25"/>
        <end position="169"/>
    </location>
</feature>
<dbReference type="RefSeq" id="WP_020873731.1">
    <property type="nucleotide sequence ID" value="NC_022785.1"/>
</dbReference>
<evidence type="ECO:0000313" key="5">
    <source>
        <dbReference type="Proteomes" id="UP000281594"/>
    </source>
</evidence>
<dbReference type="Proteomes" id="UP000281594">
    <property type="component" value="Unassembled WGS sequence"/>
</dbReference>
<name>A0A0A0NWR7_STRRN</name>
<organism evidence="4 5">
    <name type="scientific">Streptomyces rapamycinicus (strain ATCC 29253 / DSM 41530 / NRRL 5491 / AYB-994)</name>
    <name type="common">Streptomyces hygroscopicus (strain ATCC 29253)</name>
    <dbReference type="NCBI Taxonomy" id="1343740"/>
    <lineage>
        <taxon>Bacteria</taxon>
        <taxon>Bacillati</taxon>
        <taxon>Actinomycetota</taxon>
        <taxon>Actinomycetes</taxon>
        <taxon>Kitasatosporales</taxon>
        <taxon>Streptomycetaceae</taxon>
        <taxon>Streptomyces</taxon>
        <taxon>Streptomyces violaceusniger group</taxon>
    </lineage>
</organism>
<dbReference type="InterPro" id="IPR012349">
    <property type="entry name" value="Split_barrel_FMN-bd"/>
</dbReference>
<keyword evidence="2" id="KW-0560">Oxidoreductase</keyword>
<dbReference type="PANTHER" id="PTHR30466">
    <property type="entry name" value="FLAVIN REDUCTASE"/>
    <property type="match status" value="1"/>
</dbReference>
<dbReference type="EMBL" id="QYCY01000004">
    <property type="protein sequence ID" value="RLV72918.1"/>
    <property type="molecule type" value="Genomic_DNA"/>
</dbReference>
<evidence type="ECO:0000256" key="1">
    <source>
        <dbReference type="ARBA" id="ARBA00008898"/>
    </source>
</evidence>
<sequence length="172" mass="18399">MPTTTDSPSLGPSEALDSATFRTVLGHFATGVVAITAIDPETGIPTGLAANSFTSVSLDPPLVGFCVAHTSTSWPRVRTAQRYCVNILAEHQEEVCRQLSRKGAEKFHDVGWAPSPGGAPVLDEAVAWLEVTTEDEHLAGDHVIVVARVCHLAAEDRSPLLFFRGGYGRFTD</sequence>
<comment type="similarity">
    <text evidence="1">Belongs to the non-flavoprotein flavin reductase family.</text>
</comment>
<dbReference type="Pfam" id="PF01613">
    <property type="entry name" value="Flavin_Reduct"/>
    <property type="match status" value="1"/>
</dbReference>
<comment type="caution">
    <text evidence="4">The sequence shown here is derived from an EMBL/GenBank/DDBJ whole genome shotgun (WGS) entry which is preliminary data.</text>
</comment>